<dbReference type="GO" id="GO:0019634">
    <property type="term" value="P:organic phosphonate metabolic process"/>
    <property type="evidence" value="ECO:0007669"/>
    <property type="project" value="UniProtKB-UniRule"/>
</dbReference>
<accession>A0A1I3G9U9</accession>
<dbReference type="SMART" id="SM00072">
    <property type="entry name" value="GuKc"/>
    <property type="match status" value="1"/>
</dbReference>
<dbReference type="NCBIfam" id="TIGR02322">
    <property type="entry name" value="phosphon_PhnN"/>
    <property type="match status" value="1"/>
</dbReference>
<organism evidence="8 9">
    <name type="scientific">Albimonas pacifica</name>
    <dbReference type="NCBI Taxonomy" id="1114924"/>
    <lineage>
        <taxon>Bacteria</taxon>
        <taxon>Pseudomonadati</taxon>
        <taxon>Pseudomonadota</taxon>
        <taxon>Alphaproteobacteria</taxon>
        <taxon>Rhodobacterales</taxon>
        <taxon>Paracoccaceae</taxon>
        <taxon>Albimonas</taxon>
    </lineage>
</organism>
<comment type="similarity">
    <text evidence="6">Belongs to the ribose 1,5-bisphosphokinase family.</text>
</comment>
<keyword evidence="5 6" id="KW-0067">ATP-binding</keyword>
<gene>
    <name evidence="6" type="primary">phnN</name>
    <name evidence="8" type="ORF">SAMN05216258_10545</name>
</gene>
<proteinExistence type="inferred from homology"/>
<sequence length="189" mass="19957">MRGTLHLVVGPSGVGKDTLIAAARAARPDLLFPTRTITRPAGPGEDHEPVSEADFARRAALGDFALHWRAHGLAYGIPAAVETALAAGRHVMINVSRAVTAEARNRFAPVRILALTADPEIRARRIARRGRETEGEIEARLRRAPPALPQGPDVRTIDNSGALDAATAAFLAALAPAPRAEAPLTRSPA</sequence>
<feature type="domain" description="Guanylate kinase/L-type calcium channel beta subunit" evidence="7">
    <location>
        <begin position="2"/>
        <end position="178"/>
    </location>
</feature>
<dbReference type="OrthoDB" id="341217at2"/>
<keyword evidence="8" id="KW-0418">Kinase</keyword>
<keyword evidence="4 6" id="KW-0547">Nucleotide-binding</keyword>
<dbReference type="PANTHER" id="PTHR23117">
    <property type="entry name" value="GUANYLATE KINASE-RELATED"/>
    <property type="match status" value="1"/>
</dbReference>
<feature type="binding site" evidence="6">
    <location>
        <begin position="10"/>
        <end position="17"/>
    </location>
    <ligand>
        <name>ATP</name>
        <dbReference type="ChEBI" id="CHEBI:30616"/>
    </ligand>
</feature>
<comment type="pathway">
    <text evidence="2 6">Metabolic intermediate biosynthesis; 5-phospho-alpha-D-ribose 1-diphosphate biosynthesis; 5-phospho-alpha-D-ribose 1-diphosphate from D-ribose 5-phosphate (route II): step 3/3.</text>
</comment>
<reference evidence="8 9" key="1">
    <citation type="submission" date="2016-10" db="EMBL/GenBank/DDBJ databases">
        <authorList>
            <person name="de Groot N.N."/>
        </authorList>
    </citation>
    <scope>NUCLEOTIDE SEQUENCE [LARGE SCALE GENOMIC DNA]</scope>
    <source>
        <strain evidence="8 9">CGMCC 1.11030</strain>
    </source>
</reference>
<keyword evidence="9" id="KW-1185">Reference proteome</keyword>
<dbReference type="InterPro" id="IPR027417">
    <property type="entry name" value="P-loop_NTPase"/>
</dbReference>
<dbReference type="InterPro" id="IPR008145">
    <property type="entry name" value="GK/Ca_channel_bsu"/>
</dbReference>
<evidence type="ECO:0000256" key="5">
    <source>
        <dbReference type="ARBA" id="ARBA00022840"/>
    </source>
</evidence>
<keyword evidence="3 6" id="KW-0808">Transferase</keyword>
<comment type="function">
    <text evidence="6">Catalyzes the phosphorylation of ribose 1,5-bisphosphate to 5-phospho-D-ribosyl alpha-1-diphosphate (PRPP).</text>
</comment>
<dbReference type="PANTHER" id="PTHR23117:SF8">
    <property type="entry name" value="RIBOSE 1,5-BISPHOSPHATE PHOSPHOKINASE PHNN"/>
    <property type="match status" value="1"/>
</dbReference>
<dbReference type="GO" id="GO:0005829">
    <property type="term" value="C:cytosol"/>
    <property type="evidence" value="ECO:0007669"/>
    <property type="project" value="TreeGrafter"/>
</dbReference>
<dbReference type="RefSeq" id="WP_092859900.1">
    <property type="nucleotide sequence ID" value="NZ_FOQH01000005.1"/>
</dbReference>
<evidence type="ECO:0000256" key="2">
    <source>
        <dbReference type="ARBA" id="ARBA00005069"/>
    </source>
</evidence>
<dbReference type="HAMAP" id="MF_00836">
    <property type="entry name" value="PhnN"/>
    <property type="match status" value="1"/>
</dbReference>
<dbReference type="InterPro" id="IPR012699">
    <property type="entry name" value="PhnN"/>
</dbReference>
<dbReference type="UniPathway" id="UPA00087">
    <property type="reaction ID" value="UER00175"/>
</dbReference>
<name>A0A1I3G9U9_9RHOB</name>
<evidence type="ECO:0000313" key="8">
    <source>
        <dbReference type="EMBL" id="SFI20266.1"/>
    </source>
</evidence>
<dbReference type="EMBL" id="FOQH01000005">
    <property type="protein sequence ID" value="SFI20266.1"/>
    <property type="molecule type" value="Genomic_DNA"/>
</dbReference>
<dbReference type="SUPFAM" id="SSF52540">
    <property type="entry name" value="P-loop containing nucleoside triphosphate hydrolases"/>
    <property type="match status" value="1"/>
</dbReference>
<dbReference type="GO" id="GO:0005524">
    <property type="term" value="F:ATP binding"/>
    <property type="evidence" value="ECO:0007669"/>
    <property type="project" value="UniProtKB-KW"/>
</dbReference>
<dbReference type="EC" id="2.7.4.23" evidence="6"/>
<dbReference type="GO" id="GO:0006015">
    <property type="term" value="P:5-phosphoribose 1-diphosphate biosynthetic process"/>
    <property type="evidence" value="ECO:0007669"/>
    <property type="project" value="UniProtKB-UniRule"/>
</dbReference>
<dbReference type="GO" id="GO:0033863">
    <property type="term" value="F:ribose 1,5-bisphosphate phosphokinase activity"/>
    <property type="evidence" value="ECO:0007669"/>
    <property type="project" value="UniProtKB-UniRule"/>
</dbReference>
<dbReference type="STRING" id="1114924.SAMN05216258_10545"/>
<evidence type="ECO:0000259" key="7">
    <source>
        <dbReference type="SMART" id="SM00072"/>
    </source>
</evidence>
<evidence type="ECO:0000256" key="3">
    <source>
        <dbReference type="ARBA" id="ARBA00022679"/>
    </source>
</evidence>
<dbReference type="Gene3D" id="3.40.50.300">
    <property type="entry name" value="P-loop containing nucleotide triphosphate hydrolases"/>
    <property type="match status" value="1"/>
</dbReference>
<evidence type="ECO:0000313" key="9">
    <source>
        <dbReference type="Proteomes" id="UP000199377"/>
    </source>
</evidence>
<comment type="catalytic activity">
    <reaction evidence="1 6">
        <text>alpha-D-ribose 1,5-bisphosphate + ATP = 5-phospho-alpha-D-ribose 1-diphosphate + ADP</text>
        <dbReference type="Rhea" id="RHEA:20109"/>
        <dbReference type="ChEBI" id="CHEBI:30616"/>
        <dbReference type="ChEBI" id="CHEBI:58017"/>
        <dbReference type="ChEBI" id="CHEBI:68688"/>
        <dbReference type="ChEBI" id="CHEBI:456216"/>
        <dbReference type="EC" id="2.7.4.23"/>
    </reaction>
</comment>
<dbReference type="Proteomes" id="UP000199377">
    <property type="component" value="Unassembled WGS sequence"/>
</dbReference>
<evidence type="ECO:0000256" key="6">
    <source>
        <dbReference type="HAMAP-Rule" id="MF_00836"/>
    </source>
</evidence>
<evidence type="ECO:0000256" key="4">
    <source>
        <dbReference type="ARBA" id="ARBA00022741"/>
    </source>
</evidence>
<dbReference type="AlphaFoldDB" id="A0A1I3G9U9"/>
<protein>
    <recommendedName>
        <fullName evidence="6">Ribose 1,5-bisphosphate phosphokinase PhnN</fullName>
        <ecNumber evidence="6">2.7.4.23</ecNumber>
    </recommendedName>
    <alternativeName>
        <fullName evidence="6">Ribose 1,5-bisphosphokinase</fullName>
    </alternativeName>
</protein>
<evidence type="ECO:0000256" key="1">
    <source>
        <dbReference type="ARBA" id="ARBA00000373"/>
    </source>
</evidence>